<evidence type="ECO:0000313" key="3">
    <source>
        <dbReference type="Proteomes" id="UP001215151"/>
    </source>
</evidence>
<dbReference type="Proteomes" id="UP001215151">
    <property type="component" value="Unassembled WGS sequence"/>
</dbReference>
<dbReference type="InterPro" id="IPR029058">
    <property type="entry name" value="AB_hydrolase_fold"/>
</dbReference>
<proteinExistence type="predicted"/>
<evidence type="ECO:0000259" key="1">
    <source>
        <dbReference type="Pfam" id="PF12697"/>
    </source>
</evidence>
<keyword evidence="3" id="KW-1185">Reference proteome</keyword>
<reference evidence="2" key="1">
    <citation type="submission" date="2022-11" db="EMBL/GenBank/DDBJ databases">
        <title>Genome Sequence of Cubamyces cubensis.</title>
        <authorList>
            <person name="Buettner E."/>
        </authorList>
    </citation>
    <scope>NUCLEOTIDE SEQUENCE</scope>
    <source>
        <strain evidence="2">MPL-01</strain>
    </source>
</reference>
<organism evidence="2 3">
    <name type="scientific">Trametes cubensis</name>
    <dbReference type="NCBI Taxonomy" id="1111947"/>
    <lineage>
        <taxon>Eukaryota</taxon>
        <taxon>Fungi</taxon>
        <taxon>Dikarya</taxon>
        <taxon>Basidiomycota</taxon>
        <taxon>Agaricomycotina</taxon>
        <taxon>Agaricomycetes</taxon>
        <taxon>Polyporales</taxon>
        <taxon>Polyporaceae</taxon>
        <taxon>Trametes</taxon>
    </lineage>
</organism>
<sequence>MDTSPTFPPPEPYDLPTCHPRKLVPLEPPAIDELPALPSPPRKSLLDAWFTASTHLIPAAFPRTTPNIPLPALPKWSANKDEFKASVAKTVKEILSVKEKQWRGEMDDLPLGRKPMWNCVNRYVRTQGRAQGVRNLGVTLFFAHANGFPKEIWEPTLQRLISDFESKAAYNVTEVWLWEARNHGDSALVNKDQLDGIYDWRDNTRDILHFLLHYLPASASSSPLPTHLPRLPDAEAEARLAHGLTGRSMVYVGHSFGACSTVRAAIAHPVLFKSIVLVDAMILPTSGKLVTSPSTVNYVVGAVQRRDSWSSREEARRQFAASPFFKVWDPAVLDIYIECGLYETSDGQVKLKMPGIQEAVCFAENHAPYETFELLAGLDERIELRWLVAGKLPPPDHQLRRLTVWRRPMNSSHVRMFSAGHLIAQEAPGDLAKEIHDFLNSRYGSQKASL</sequence>
<dbReference type="InterPro" id="IPR000073">
    <property type="entry name" value="AB_hydrolase_1"/>
</dbReference>
<accession>A0AAD7TLL5</accession>
<protein>
    <recommendedName>
        <fullName evidence="1">AB hydrolase-1 domain-containing protein</fullName>
    </recommendedName>
</protein>
<gene>
    <name evidence="2" type="ORF">ONZ51_g9304</name>
</gene>
<dbReference type="AlphaFoldDB" id="A0AAD7TLL5"/>
<dbReference type="EMBL" id="JAPEVG010000312">
    <property type="protein sequence ID" value="KAJ8468968.1"/>
    <property type="molecule type" value="Genomic_DNA"/>
</dbReference>
<dbReference type="Pfam" id="PF12697">
    <property type="entry name" value="Abhydrolase_6"/>
    <property type="match status" value="1"/>
</dbReference>
<evidence type="ECO:0000313" key="2">
    <source>
        <dbReference type="EMBL" id="KAJ8468968.1"/>
    </source>
</evidence>
<dbReference type="Gene3D" id="3.40.50.1820">
    <property type="entry name" value="alpha/beta hydrolase"/>
    <property type="match status" value="1"/>
</dbReference>
<comment type="caution">
    <text evidence="2">The sequence shown here is derived from an EMBL/GenBank/DDBJ whole genome shotgun (WGS) entry which is preliminary data.</text>
</comment>
<name>A0AAD7TLL5_9APHY</name>
<dbReference type="SUPFAM" id="SSF53474">
    <property type="entry name" value="alpha/beta-Hydrolases"/>
    <property type="match status" value="1"/>
</dbReference>
<feature type="domain" description="AB hydrolase-1" evidence="1">
    <location>
        <begin position="140"/>
        <end position="433"/>
    </location>
</feature>